<dbReference type="InterPro" id="IPR002902">
    <property type="entry name" value="GNK2"/>
</dbReference>
<dbReference type="OrthoDB" id="1429918at2759"/>
<evidence type="ECO:0000313" key="7">
    <source>
        <dbReference type="Proteomes" id="UP000634136"/>
    </source>
</evidence>
<dbReference type="Pfam" id="PF01657">
    <property type="entry name" value="Stress-antifung"/>
    <property type="match status" value="5"/>
</dbReference>
<dbReference type="PANTHER" id="PTHR32099">
    <property type="entry name" value="CYSTEINE-RICH REPEAT SECRETORY PROTEIN"/>
    <property type="match status" value="1"/>
</dbReference>
<evidence type="ECO:0000259" key="5">
    <source>
        <dbReference type="PROSITE" id="PS51473"/>
    </source>
</evidence>
<comment type="caution">
    <text evidence="6">The sequence shown here is derived from an EMBL/GenBank/DDBJ whole genome shotgun (WGS) entry which is preliminary data.</text>
</comment>
<keyword evidence="6" id="KW-0418">Kinase</keyword>
<gene>
    <name evidence="6" type="ORF">G2W53_002989</name>
</gene>
<keyword evidence="6" id="KW-0675">Receptor</keyword>
<evidence type="ECO:0000256" key="1">
    <source>
        <dbReference type="ARBA" id="ARBA00022729"/>
    </source>
</evidence>
<dbReference type="FunFam" id="3.30.430.20:FF:000013">
    <property type="entry name" value="Cysteine-rich RLK (RECEPTOR-like protein kinase) 23"/>
    <property type="match status" value="1"/>
</dbReference>
<dbReference type="EMBL" id="JAAIUW010000002">
    <property type="protein sequence ID" value="KAF7840691.1"/>
    <property type="molecule type" value="Genomic_DNA"/>
</dbReference>
<evidence type="ECO:0000256" key="2">
    <source>
        <dbReference type="ARBA" id="ARBA00022737"/>
    </source>
</evidence>
<dbReference type="CDD" id="cd23509">
    <property type="entry name" value="Gnk2-like"/>
    <property type="match status" value="5"/>
</dbReference>
<comment type="catalytic activity">
    <reaction evidence="3">
        <text>L-seryl-[protein] + ATP = O-phospho-L-seryl-[protein] + ADP + H(+)</text>
        <dbReference type="Rhea" id="RHEA:17989"/>
        <dbReference type="Rhea" id="RHEA-COMP:9863"/>
        <dbReference type="Rhea" id="RHEA-COMP:11604"/>
        <dbReference type="ChEBI" id="CHEBI:15378"/>
        <dbReference type="ChEBI" id="CHEBI:29999"/>
        <dbReference type="ChEBI" id="CHEBI:30616"/>
        <dbReference type="ChEBI" id="CHEBI:83421"/>
        <dbReference type="ChEBI" id="CHEBI:456216"/>
    </reaction>
</comment>
<keyword evidence="7" id="KW-1185">Reference proteome</keyword>
<evidence type="ECO:0000256" key="3">
    <source>
        <dbReference type="ARBA" id="ARBA00047558"/>
    </source>
</evidence>
<keyword evidence="6" id="KW-0808">Transferase</keyword>
<keyword evidence="1" id="KW-0732">Signal</keyword>
<dbReference type="Proteomes" id="UP000634136">
    <property type="component" value="Unassembled WGS sequence"/>
</dbReference>
<reference evidence="6" key="1">
    <citation type="submission" date="2020-09" db="EMBL/GenBank/DDBJ databases">
        <title>Genome-Enabled Discovery of Anthraquinone Biosynthesis in Senna tora.</title>
        <authorList>
            <person name="Kang S.-H."/>
            <person name="Pandey R.P."/>
            <person name="Lee C.-M."/>
            <person name="Sim J.-S."/>
            <person name="Jeong J.-T."/>
            <person name="Choi B.-S."/>
            <person name="Jung M."/>
            <person name="Ginzburg D."/>
            <person name="Zhao K."/>
            <person name="Won S.Y."/>
            <person name="Oh T.-J."/>
            <person name="Yu Y."/>
            <person name="Kim N.-H."/>
            <person name="Lee O.R."/>
            <person name="Lee T.-H."/>
            <person name="Bashyal P."/>
            <person name="Kim T.-S."/>
            <person name="Lee W.-H."/>
            <person name="Kawkins C."/>
            <person name="Kim C.-K."/>
            <person name="Kim J.S."/>
            <person name="Ahn B.O."/>
            <person name="Rhee S.Y."/>
            <person name="Sohng J.K."/>
        </authorList>
    </citation>
    <scope>NUCLEOTIDE SEQUENCE</scope>
    <source>
        <tissue evidence="6">Leaf</tissue>
    </source>
</reference>
<dbReference type="FunFam" id="3.30.430.20:FF:000012">
    <property type="entry name" value="Cysteine-rich receptor-like protein kinase 25"/>
    <property type="match status" value="2"/>
</dbReference>
<dbReference type="Gene3D" id="3.30.430.20">
    <property type="entry name" value="Gnk2 domain, C-X8-C-X2-C motif"/>
    <property type="match status" value="5"/>
</dbReference>
<dbReference type="AlphaFoldDB" id="A0A835CGG1"/>
<feature type="domain" description="Gnk2-homologous" evidence="5">
    <location>
        <begin position="180"/>
        <end position="290"/>
    </location>
</feature>
<evidence type="ECO:0000313" key="6">
    <source>
        <dbReference type="EMBL" id="KAF7840691.1"/>
    </source>
</evidence>
<dbReference type="InterPro" id="IPR038408">
    <property type="entry name" value="GNK2_sf"/>
</dbReference>
<dbReference type="GO" id="GO:0016301">
    <property type="term" value="F:kinase activity"/>
    <property type="evidence" value="ECO:0007669"/>
    <property type="project" value="UniProtKB-KW"/>
</dbReference>
<sequence>MGGRVVILTILCLDSSGNQYYDEKAEKKQKWLCTIHASKSPDDKSNMSPLILLSHISLLTLLCFFAAADAVVNYLHHNCTSNTTFNSNDAYRFNLNTLLYSLTSATAEFYNTTAGNTDAAYGLFMCRGDVPNQLCRECVSNATNRLTSDSECLRNQGGVIWYDECLVRFSDRSFFSALDVRPKFVMQNDSRGSNDEESLNRVVAKTMNDTVVEAVRSGPQGTKKFAMREEKLSESEWVYSVAQCTPDLSEQDCNTCLRDVVGDIFGCCLGKQGGRVLYPSCNIRYELYPFYNAQPQPPSPSSSVIPIKAAYPTYLYHNCSIHKNFTANSPFQLDRTTLLSSLASNATGNTEFYNTTADTAYGLFMCRGDVNRTDCHQCVVDATQRISAECRSSKEAIIWYDECMLRYSNRSFFSTFDTRPRLGLLMTSNVSDQEGFIQLLAKSLIDVVSEAIKARPVGTKNFGTKEANISGFESLYSLAQCTPDLSSEDCDRCLRILIGDITWCCLGKQGGRVLYPSCNIRYELYPFYNAQPQPPDVVVEPPSPSSSVISIKAADPTYLYHNCSTHKNFTAKSPFESDRTNLFSSLASNAGNTTFYNTTVAAAYGLFMCRGDVTLQDCRQCVVDASWQLIAKCPFSMEAIIWYDECTLRYSYRSFFSTVDTRPRGALLDKTFVSDQEGFDKLLAKTLNDVVNEAIKSRAGGTKNFGTIQANMSGFQTALYSVAQCTPDLSSEAWKQWRDEKLSEILDSNIREVGSYDEVIKCIRIGLLCVQENPKARPSMATVVSYLSNDSIQLPNPQEPAFFMHGRMELTIGKKESTSSDQYTNNPCSVNEMSITKFFPR</sequence>
<dbReference type="PROSITE" id="PS51473">
    <property type="entry name" value="GNK2"/>
    <property type="match status" value="5"/>
</dbReference>
<name>A0A835CGG1_9FABA</name>
<comment type="catalytic activity">
    <reaction evidence="4">
        <text>L-threonyl-[protein] + ATP = O-phospho-L-threonyl-[protein] + ADP + H(+)</text>
        <dbReference type="Rhea" id="RHEA:46608"/>
        <dbReference type="Rhea" id="RHEA-COMP:11060"/>
        <dbReference type="Rhea" id="RHEA-COMP:11605"/>
        <dbReference type="ChEBI" id="CHEBI:15378"/>
        <dbReference type="ChEBI" id="CHEBI:30013"/>
        <dbReference type="ChEBI" id="CHEBI:30616"/>
        <dbReference type="ChEBI" id="CHEBI:61977"/>
        <dbReference type="ChEBI" id="CHEBI:456216"/>
    </reaction>
</comment>
<keyword evidence="2" id="KW-0677">Repeat</keyword>
<evidence type="ECO:0000256" key="4">
    <source>
        <dbReference type="ARBA" id="ARBA00047951"/>
    </source>
</evidence>
<accession>A0A835CGG1</accession>
<feature type="domain" description="Gnk2-homologous" evidence="5">
    <location>
        <begin position="73"/>
        <end position="174"/>
    </location>
</feature>
<feature type="domain" description="Gnk2-homologous" evidence="5">
    <location>
        <begin position="557"/>
        <end position="655"/>
    </location>
</feature>
<dbReference type="Gene3D" id="1.10.510.10">
    <property type="entry name" value="Transferase(Phosphotransferase) domain 1"/>
    <property type="match status" value="1"/>
</dbReference>
<proteinExistence type="predicted"/>
<feature type="domain" description="Gnk2-homologous" evidence="5">
    <location>
        <begin position="418"/>
        <end position="527"/>
    </location>
</feature>
<feature type="domain" description="Gnk2-homologous" evidence="5">
    <location>
        <begin position="313"/>
        <end position="412"/>
    </location>
</feature>
<organism evidence="6 7">
    <name type="scientific">Senna tora</name>
    <dbReference type="NCBI Taxonomy" id="362788"/>
    <lineage>
        <taxon>Eukaryota</taxon>
        <taxon>Viridiplantae</taxon>
        <taxon>Streptophyta</taxon>
        <taxon>Embryophyta</taxon>
        <taxon>Tracheophyta</taxon>
        <taxon>Spermatophyta</taxon>
        <taxon>Magnoliopsida</taxon>
        <taxon>eudicotyledons</taxon>
        <taxon>Gunneridae</taxon>
        <taxon>Pentapetalae</taxon>
        <taxon>rosids</taxon>
        <taxon>fabids</taxon>
        <taxon>Fabales</taxon>
        <taxon>Fabaceae</taxon>
        <taxon>Caesalpinioideae</taxon>
        <taxon>Cassia clade</taxon>
        <taxon>Senna</taxon>
    </lineage>
</organism>
<protein>
    <submittedName>
        <fullName evidence="6">Cysteine-rich receptor-like protein kinase 25</fullName>
    </submittedName>
</protein>
<dbReference type="PANTHER" id="PTHR32099:SF110">
    <property type="entry name" value="CYSTEINE-RICH RECEPTOR-KINASE-LIKE PROTEIN"/>
    <property type="match status" value="1"/>
</dbReference>